<organism evidence="1 2">
    <name type="scientific">Pristionchus entomophagus</name>
    <dbReference type="NCBI Taxonomy" id="358040"/>
    <lineage>
        <taxon>Eukaryota</taxon>
        <taxon>Metazoa</taxon>
        <taxon>Ecdysozoa</taxon>
        <taxon>Nematoda</taxon>
        <taxon>Chromadorea</taxon>
        <taxon>Rhabditida</taxon>
        <taxon>Rhabditina</taxon>
        <taxon>Diplogasteromorpha</taxon>
        <taxon>Diplogasteroidea</taxon>
        <taxon>Neodiplogasteridae</taxon>
        <taxon>Pristionchus</taxon>
    </lineage>
</organism>
<dbReference type="EMBL" id="BTSX01000006">
    <property type="protein sequence ID" value="GMT07054.1"/>
    <property type="molecule type" value="Genomic_DNA"/>
</dbReference>
<name>A0AAV5UJA7_9BILA</name>
<keyword evidence="2" id="KW-1185">Reference proteome</keyword>
<accession>A0AAV5UJA7</accession>
<protein>
    <submittedName>
        <fullName evidence="1">Uncharacterized protein</fullName>
    </submittedName>
</protein>
<sequence length="273" mass="30143">LFRRVIASTMPYFMLANIALVVTVMDSKPPGIVLLDTSAHHCNAKPIFNNAKASLRSEHACLQSVVVPDGHVAQAHVTNRDAYCDLLSNDQLSAALITSDGSDDVNFCSTEDRAITVPSGTHYIRVTNSEMPLRLSVTFLKTALACHDIVSDALIGMPLTLVPTEHKCTIVLPSRTILEIRKITRTEAVVKDSQNCARVRMGRTFYSLNLRWPRVCEIPSDDTYEYELGCSAALLDASNLAIARVEFTLHQMDDYKAMTSPLMCALEKDNMLP</sequence>
<dbReference type="Proteomes" id="UP001432027">
    <property type="component" value="Unassembled WGS sequence"/>
</dbReference>
<comment type="caution">
    <text evidence="1">The sequence shown here is derived from an EMBL/GenBank/DDBJ whole genome shotgun (WGS) entry which is preliminary data.</text>
</comment>
<proteinExistence type="predicted"/>
<dbReference type="AlphaFoldDB" id="A0AAV5UJA7"/>
<evidence type="ECO:0000313" key="2">
    <source>
        <dbReference type="Proteomes" id="UP001432027"/>
    </source>
</evidence>
<feature type="non-terminal residue" evidence="1">
    <location>
        <position position="1"/>
    </location>
</feature>
<reference evidence="1" key="1">
    <citation type="submission" date="2023-10" db="EMBL/GenBank/DDBJ databases">
        <title>Genome assembly of Pristionchus species.</title>
        <authorList>
            <person name="Yoshida K."/>
            <person name="Sommer R.J."/>
        </authorList>
    </citation>
    <scope>NUCLEOTIDE SEQUENCE</scope>
    <source>
        <strain evidence="1">RS0144</strain>
    </source>
</reference>
<evidence type="ECO:0000313" key="1">
    <source>
        <dbReference type="EMBL" id="GMT07054.1"/>
    </source>
</evidence>
<gene>
    <name evidence="1" type="ORF">PENTCL1PPCAC_29228</name>
</gene>